<dbReference type="SUPFAM" id="SSF51735">
    <property type="entry name" value="NAD(P)-binding Rossmann-fold domains"/>
    <property type="match status" value="1"/>
</dbReference>
<dbReference type="Proteomes" id="UP000198607">
    <property type="component" value="Unassembled WGS sequence"/>
</dbReference>
<dbReference type="Gene3D" id="3.40.50.720">
    <property type="entry name" value="NAD(P)-binding Rossmann-like Domain"/>
    <property type="match status" value="1"/>
</dbReference>
<dbReference type="InterPro" id="IPR001509">
    <property type="entry name" value="Epimerase_deHydtase"/>
</dbReference>
<dbReference type="STRING" id="83767.SAMN05660652_00406"/>
<dbReference type="OrthoDB" id="5292533at2"/>
<dbReference type="PANTHER" id="PTHR12126:SF11">
    <property type="entry name" value="NADH DEHYDROGENASE [UBIQUINONE] 1 ALPHA SUBCOMPLEX SUBUNIT 9, MITOCHONDRIAL"/>
    <property type="match status" value="1"/>
</dbReference>
<evidence type="ECO:0000313" key="2">
    <source>
        <dbReference type="EMBL" id="SDG66796.1"/>
    </source>
</evidence>
<gene>
    <name evidence="2" type="ORF">SAMN05660652_00406</name>
</gene>
<dbReference type="InterPro" id="IPR051207">
    <property type="entry name" value="ComplexI_NDUFA9_subunit"/>
</dbReference>
<feature type="domain" description="NAD-dependent epimerase/dehydratase" evidence="1">
    <location>
        <begin position="6"/>
        <end position="214"/>
    </location>
</feature>
<dbReference type="GO" id="GO:0044877">
    <property type="term" value="F:protein-containing complex binding"/>
    <property type="evidence" value="ECO:0007669"/>
    <property type="project" value="TreeGrafter"/>
</dbReference>
<protein>
    <submittedName>
        <fullName evidence="2">NADH dehydrogenase</fullName>
    </submittedName>
</protein>
<evidence type="ECO:0000259" key="1">
    <source>
        <dbReference type="Pfam" id="PF01370"/>
    </source>
</evidence>
<dbReference type="RefSeq" id="WP_091932570.1">
    <property type="nucleotide sequence ID" value="NZ_FNCY01000001.1"/>
</dbReference>
<evidence type="ECO:0000313" key="3">
    <source>
        <dbReference type="Proteomes" id="UP000198607"/>
    </source>
</evidence>
<reference evidence="2 3" key="1">
    <citation type="submission" date="2016-10" db="EMBL/GenBank/DDBJ databases">
        <authorList>
            <person name="de Groot N.N."/>
        </authorList>
    </citation>
    <scope>NUCLEOTIDE SEQUENCE [LARGE SCALE GENOMIC DNA]</scope>
    <source>
        <strain evidence="2 3">DSM 5885</strain>
    </source>
</reference>
<dbReference type="CDD" id="cd05271">
    <property type="entry name" value="NDUFA9_like_SDR_a"/>
    <property type="match status" value="1"/>
</dbReference>
<proteinExistence type="predicted"/>
<dbReference type="AlphaFoldDB" id="A0A1G7W4B1"/>
<dbReference type="Pfam" id="PF01370">
    <property type="entry name" value="Epimerase"/>
    <property type="match status" value="1"/>
</dbReference>
<sequence>MGQKTVLLIGGSGFVGASVIECLAQRGVRVVAPTRRKPPRQAAPTLDWIETDVNADGVLASLMPGVDAVINLVGILHDRDGSAPFGRRFRAAHVDLPRAIAAAMRVAGVRRLIHVSALRAMDAAPSAYLRSKAAGEAVLRAAEGIDVTVFRPSVIFGAGDAFLNLFAQLLRVFPVLPLAGASARFQPVFVGDVARVLVDALDRPETVGQVYELGGPGVYTLGALVEYVAACRGVRRLIVPLPMPVAYLQAALLGCLPQPPMTIDNLRSMTLDNVCDGRHDYPDWRPAALEAVVPAYLS</sequence>
<accession>A0A1G7W4B1</accession>
<organism evidence="2 3">
    <name type="scientific">Propionivibrio dicarboxylicus</name>
    <dbReference type="NCBI Taxonomy" id="83767"/>
    <lineage>
        <taxon>Bacteria</taxon>
        <taxon>Pseudomonadati</taxon>
        <taxon>Pseudomonadota</taxon>
        <taxon>Betaproteobacteria</taxon>
        <taxon>Rhodocyclales</taxon>
        <taxon>Rhodocyclaceae</taxon>
        <taxon>Propionivibrio</taxon>
    </lineage>
</organism>
<dbReference type="PANTHER" id="PTHR12126">
    <property type="entry name" value="NADH-UBIQUINONE OXIDOREDUCTASE 39 KDA SUBUNIT-RELATED"/>
    <property type="match status" value="1"/>
</dbReference>
<dbReference type="InterPro" id="IPR036291">
    <property type="entry name" value="NAD(P)-bd_dom_sf"/>
</dbReference>
<dbReference type="EMBL" id="FNCY01000001">
    <property type="protein sequence ID" value="SDG66796.1"/>
    <property type="molecule type" value="Genomic_DNA"/>
</dbReference>
<keyword evidence="3" id="KW-1185">Reference proteome</keyword>
<name>A0A1G7W4B1_9RHOO</name>